<dbReference type="RefSeq" id="WP_204696312.1">
    <property type="nucleotide sequence ID" value="NZ_JAFBEC010000003.1"/>
</dbReference>
<dbReference type="Pfam" id="PF00486">
    <property type="entry name" value="Trans_reg_C"/>
    <property type="match status" value="1"/>
</dbReference>
<dbReference type="PROSITE" id="PS50110">
    <property type="entry name" value="RESPONSE_REGULATORY"/>
    <property type="match status" value="1"/>
</dbReference>
<keyword evidence="3" id="KW-0805">Transcription regulation</keyword>
<keyword evidence="2" id="KW-0902">Two-component regulatory system</keyword>
<dbReference type="Gene3D" id="1.10.10.10">
    <property type="entry name" value="Winged helix-like DNA-binding domain superfamily/Winged helix DNA-binding domain"/>
    <property type="match status" value="1"/>
</dbReference>
<sequence length="236" mass="26824">MKRILIIEDDKSISELQKDYLEINGFTVEMKHSGTDGLELALTNDYDLIVLDVMLPGVDGFSICKSIRNVKEVPILMVTARSEDIDVIRGLGLGADDYIVKPFNPNQLVAKVKAHVARYERLTSMHESSSDQTTIGRLFIDHSSRTVEVDGTEVALRAKEFDLLSFLAINVGQVFSKEHLYERIWKMDAINDPTTITVHVKKIRDKLSINNSDFDEIETVWGVGYRFKKERPPKRP</sequence>
<dbReference type="SUPFAM" id="SSF46894">
    <property type="entry name" value="C-terminal effector domain of the bipartite response regulators"/>
    <property type="match status" value="1"/>
</dbReference>
<dbReference type="EMBL" id="JAFBEC010000003">
    <property type="protein sequence ID" value="MBM7632187.1"/>
    <property type="molecule type" value="Genomic_DNA"/>
</dbReference>
<dbReference type="InterPro" id="IPR011006">
    <property type="entry name" value="CheY-like_superfamily"/>
</dbReference>
<feature type="modified residue" description="4-aspartylphosphate" evidence="6">
    <location>
        <position position="52"/>
    </location>
</feature>
<dbReference type="Gene3D" id="3.40.50.2300">
    <property type="match status" value="1"/>
</dbReference>
<dbReference type="GO" id="GO:0003677">
    <property type="term" value="F:DNA binding"/>
    <property type="evidence" value="ECO:0007669"/>
    <property type="project" value="UniProtKB-KW"/>
</dbReference>
<evidence type="ECO:0000259" key="8">
    <source>
        <dbReference type="PROSITE" id="PS50110"/>
    </source>
</evidence>
<dbReference type="SMART" id="SM00448">
    <property type="entry name" value="REC"/>
    <property type="match status" value="1"/>
</dbReference>
<dbReference type="PANTHER" id="PTHR48111:SF26">
    <property type="entry name" value="STAGE 0 SPORULATION PROTEIN A HOMOLOG"/>
    <property type="match status" value="1"/>
</dbReference>
<dbReference type="InterPro" id="IPR001789">
    <property type="entry name" value="Sig_transdc_resp-reg_receiver"/>
</dbReference>
<gene>
    <name evidence="10" type="ORF">JOD17_001280</name>
</gene>
<feature type="DNA-binding region" description="OmpR/PhoB-type" evidence="7">
    <location>
        <begin position="130"/>
        <end position="229"/>
    </location>
</feature>
<keyword evidence="4 7" id="KW-0238">DNA-binding</keyword>
<proteinExistence type="predicted"/>
<dbReference type="InterPro" id="IPR036388">
    <property type="entry name" value="WH-like_DNA-bd_sf"/>
</dbReference>
<evidence type="ECO:0000259" key="9">
    <source>
        <dbReference type="PROSITE" id="PS51755"/>
    </source>
</evidence>
<dbReference type="Proteomes" id="UP000741863">
    <property type="component" value="Unassembled WGS sequence"/>
</dbReference>
<dbReference type="InterPro" id="IPR039420">
    <property type="entry name" value="WalR-like"/>
</dbReference>
<name>A0ABS2PA67_9BACL</name>
<evidence type="ECO:0000256" key="1">
    <source>
        <dbReference type="ARBA" id="ARBA00022553"/>
    </source>
</evidence>
<dbReference type="CDD" id="cd00383">
    <property type="entry name" value="trans_reg_C"/>
    <property type="match status" value="1"/>
</dbReference>
<comment type="caution">
    <text evidence="10">The sequence shown here is derived from an EMBL/GenBank/DDBJ whole genome shotgun (WGS) entry which is preliminary data.</text>
</comment>
<keyword evidence="1 6" id="KW-0597">Phosphoprotein</keyword>
<dbReference type="PROSITE" id="PS51755">
    <property type="entry name" value="OMPR_PHOB"/>
    <property type="match status" value="1"/>
</dbReference>
<reference evidence="10 11" key="1">
    <citation type="submission" date="2021-01" db="EMBL/GenBank/DDBJ databases">
        <title>Genomic Encyclopedia of Type Strains, Phase IV (KMG-IV): sequencing the most valuable type-strain genomes for metagenomic binning, comparative biology and taxonomic classification.</title>
        <authorList>
            <person name="Goeker M."/>
        </authorList>
    </citation>
    <scope>NUCLEOTIDE SEQUENCE [LARGE SCALE GENOMIC DNA]</scope>
    <source>
        <strain evidence="10 11">DSM 25540</strain>
    </source>
</reference>
<evidence type="ECO:0000256" key="4">
    <source>
        <dbReference type="ARBA" id="ARBA00023125"/>
    </source>
</evidence>
<dbReference type="Pfam" id="PF00072">
    <property type="entry name" value="Response_reg"/>
    <property type="match status" value="1"/>
</dbReference>
<dbReference type="InterPro" id="IPR001867">
    <property type="entry name" value="OmpR/PhoB-type_DNA-bd"/>
</dbReference>
<protein>
    <submittedName>
        <fullName evidence="10">DNA-binding response OmpR family regulator</fullName>
    </submittedName>
</protein>
<dbReference type="Gene3D" id="6.10.250.690">
    <property type="match status" value="1"/>
</dbReference>
<feature type="domain" description="OmpR/PhoB-type" evidence="9">
    <location>
        <begin position="130"/>
        <end position="229"/>
    </location>
</feature>
<dbReference type="SUPFAM" id="SSF52172">
    <property type="entry name" value="CheY-like"/>
    <property type="match status" value="1"/>
</dbReference>
<organism evidence="10 11">
    <name type="scientific">Geomicrobium sediminis</name>
    <dbReference type="NCBI Taxonomy" id="1347788"/>
    <lineage>
        <taxon>Bacteria</taxon>
        <taxon>Bacillati</taxon>
        <taxon>Bacillota</taxon>
        <taxon>Bacilli</taxon>
        <taxon>Bacillales</taxon>
        <taxon>Geomicrobium</taxon>
    </lineage>
</organism>
<keyword evidence="11" id="KW-1185">Reference proteome</keyword>
<evidence type="ECO:0000313" key="10">
    <source>
        <dbReference type="EMBL" id="MBM7632187.1"/>
    </source>
</evidence>
<evidence type="ECO:0000313" key="11">
    <source>
        <dbReference type="Proteomes" id="UP000741863"/>
    </source>
</evidence>
<dbReference type="SMART" id="SM00862">
    <property type="entry name" value="Trans_reg_C"/>
    <property type="match status" value="1"/>
</dbReference>
<evidence type="ECO:0000256" key="5">
    <source>
        <dbReference type="ARBA" id="ARBA00023163"/>
    </source>
</evidence>
<dbReference type="PANTHER" id="PTHR48111">
    <property type="entry name" value="REGULATOR OF RPOS"/>
    <property type="match status" value="1"/>
</dbReference>
<evidence type="ECO:0000256" key="7">
    <source>
        <dbReference type="PROSITE-ProRule" id="PRU01091"/>
    </source>
</evidence>
<dbReference type="CDD" id="cd17574">
    <property type="entry name" value="REC_OmpR"/>
    <property type="match status" value="1"/>
</dbReference>
<accession>A0ABS2PA67</accession>
<evidence type="ECO:0000256" key="2">
    <source>
        <dbReference type="ARBA" id="ARBA00023012"/>
    </source>
</evidence>
<feature type="domain" description="Response regulatory" evidence="8">
    <location>
        <begin position="3"/>
        <end position="116"/>
    </location>
</feature>
<evidence type="ECO:0000256" key="3">
    <source>
        <dbReference type="ARBA" id="ARBA00023015"/>
    </source>
</evidence>
<keyword evidence="5" id="KW-0804">Transcription</keyword>
<dbReference type="InterPro" id="IPR016032">
    <property type="entry name" value="Sig_transdc_resp-reg_C-effctor"/>
</dbReference>
<evidence type="ECO:0000256" key="6">
    <source>
        <dbReference type="PROSITE-ProRule" id="PRU00169"/>
    </source>
</evidence>